<organism evidence="1 2">
    <name type="scientific">Trametes cubensis</name>
    <dbReference type="NCBI Taxonomy" id="1111947"/>
    <lineage>
        <taxon>Eukaryota</taxon>
        <taxon>Fungi</taxon>
        <taxon>Dikarya</taxon>
        <taxon>Basidiomycota</taxon>
        <taxon>Agaricomycotina</taxon>
        <taxon>Agaricomycetes</taxon>
        <taxon>Polyporales</taxon>
        <taxon>Polyporaceae</taxon>
        <taxon>Trametes</taxon>
    </lineage>
</organism>
<protein>
    <submittedName>
        <fullName evidence="1">Uncharacterized protein</fullName>
    </submittedName>
</protein>
<evidence type="ECO:0000313" key="1">
    <source>
        <dbReference type="EMBL" id="KAJ8457380.1"/>
    </source>
</evidence>
<evidence type="ECO:0000313" key="2">
    <source>
        <dbReference type="Proteomes" id="UP001215151"/>
    </source>
</evidence>
<dbReference type="Proteomes" id="UP001215151">
    <property type="component" value="Unassembled WGS sequence"/>
</dbReference>
<gene>
    <name evidence="1" type="ORF">ONZ51_g11564</name>
</gene>
<dbReference type="EMBL" id="JAPEVG010000567">
    <property type="protein sequence ID" value="KAJ8457380.1"/>
    <property type="molecule type" value="Genomic_DNA"/>
</dbReference>
<proteinExistence type="predicted"/>
<accession>A0AAD7X5C3</accession>
<keyword evidence="2" id="KW-1185">Reference proteome</keyword>
<reference evidence="1" key="1">
    <citation type="submission" date="2022-11" db="EMBL/GenBank/DDBJ databases">
        <title>Genome Sequence of Cubamyces cubensis.</title>
        <authorList>
            <person name="Buettner E."/>
        </authorList>
    </citation>
    <scope>NUCLEOTIDE SEQUENCE</scope>
    <source>
        <strain evidence="1">MPL-01</strain>
    </source>
</reference>
<sequence>MTLPTFSLPEYTLYSPSHGFVEAGIHAFLASQSSQLLHSYPSLRPNLTLFRMLYDNRSPPPHPYTRASSAYSAVVQLYARSSQLHTAFTRFSRFGDTHPFCQAGCDAVETPHHIFVDCPSFTPLRETARTSLLRDVSEQVVQLAETTHHQTDTILAFTAALFSDDGTVWPQHTTHFYLGTTPPLPFDLFPPTVPTQRVLTRVVHLWHIAAIRLTSRIWGEYSRRYHHTPSHTPPTTYTLPPHLFYLINP</sequence>
<name>A0AAD7X5C3_9APHY</name>
<comment type="caution">
    <text evidence="1">The sequence shown here is derived from an EMBL/GenBank/DDBJ whole genome shotgun (WGS) entry which is preliminary data.</text>
</comment>
<dbReference type="AlphaFoldDB" id="A0AAD7X5C3"/>